<dbReference type="InterPro" id="IPR051199">
    <property type="entry name" value="LPS_LOS_Heptosyltrfase"/>
</dbReference>
<dbReference type="Proteomes" id="UP000544872">
    <property type="component" value="Unassembled WGS sequence"/>
</dbReference>
<dbReference type="GO" id="GO:0008713">
    <property type="term" value="F:ADP-heptose-lipopolysaccharide heptosyltransferase activity"/>
    <property type="evidence" value="ECO:0007669"/>
    <property type="project" value="TreeGrafter"/>
</dbReference>
<dbReference type="AlphaFoldDB" id="A0A7W9ZDW0"/>
<evidence type="ECO:0000313" key="4">
    <source>
        <dbReference type="Proteomes" id="UP000544872"/>
    </source>
</evidence>
<keyword evidence="1" id="KW-0328">Glycosyltransferase</keyword>
<dbReference type="SUPFAM" id="SSF53756">
    <property type="entry name" value="UDP-Glycosyltransferase/glycogen phosphorylase"/>
    <property type="match status" value="1"/>
</dbReference>
<dbReference type="GO" id="GO:0005829">
    <property type="term" value="C:cytosol"/>
    <property type="evidence" value="ECO:0007669"/>
    <property type="project" value="TreeGrafter"/>
</dbReference>
<dbReference type="Gene3D" id="3.40.50.2000">
    <property type="entry name" value="Glycogen Phosphorylase B"/>
    <property type="match status" value="2"/>
</dbReference>
<dbReference type="PANTHER" id="PTHR30160:SF1">
    <property type="entry name" value="LIPOPOLYSACCHARIDE 1,2-N-ACETYLGLUCOSAMINETRANSFERASE-RELATED"/>
    <property type="match status" value="1"/>
</dbReference>
<evidence type="ECO:0000256" key="2">
    <source>
        <dbReference type="ARBA" id="ARBA00022679"/>
    </source>
</evidence>
<dbReference type="GO" id="GO:0009244">
    <property type="term" value="P:lipopolysaccharide core region biosynthetic process"/>
    <property type="evidence" value="ECO:0007669"/>
    <property type="project" value="TreeGrafter"/>
</dbReference>
<proteinExistence type="predicted"/>
<organism evidence="3 4">
    <name type="scientific">Novispirillum itersonii</name>
    <name type="common">Aquaspirillum itersonii</name>
    <dbReference type="NCBI Taxonomy" id="189"/>
    <lineage>
        <taxon>Bacteria</taxon>
        <taxon>Pseudomonadati</taxon>
        <taxon>Pseudomonadota</taxon>
        <taxon>Alphaproteobacteria</taxon>
        <taxon>Rhodospirillales</taxon>
        <taxon>Novispirillaceae</taxon>
        <taxon>Novispirillum</taxon>
    </lineage>
</organism>
<gene>
    <name evidence="3" type="ORF">FHS48_000208</name>
</gene>
<reference evidence="3 4" key="1">
    <citation type="submission" date="2020-08" db="EMBL/GenBank/DDBJ databases">
        <title>Genomic Encyclopedia of Type Strains, Phase IV (KMG-IV): sequencing the most valuable type-strain genomes for metagenomic binning, comparative biology and taxonomic classification.</title>
        <authorList>
            <person name="Goeker M."/>
        </authorList>
    </citation>
    <scope>NUCLEOTIDE SEQUENCE [LARGE SCALE GENOMIC DNA]</scope>
    <source>
        <strain evidence="3 4">DSM 11590</strain>
    </source>
</reference>
<keyword evidence="4" id="KW-1185">Reference proteome</keyword>
<evidence type="ECO:0000313" key="3">
    <source>
        <dbReference type="EMBL" id="MBB6208827.1"/>
    </source>
</evidence>
<dbReference type="EMBL" id="JACIIX010000001">
    <property type="protein sequence ID" value="MBB6208827.1"/>
    <property type="molecule type" value="Genomic_DNA"/>
</dbReference>
<comment type="caution">
    <text evidence="3">The sequence shown here is derived from an EMBL/GenBank/DDBJ whole genome shotgun (WGS) entry which is preliminary data.</text>
</comment>
<keyword evidence="2 3" id="KW-0808">Transferase</keyword>
<sequence length="337" mass="35685">MRTAEFQPRTVLVHVGLDLIGDGLLKMPFLRALRDLWPQARVTWAASQGRSVFAGVLAPAVAGLIDEVIEQADVPTRWGDLLRSRPLDGRGFDLIIDTQRGPAATLALKRLPHRRLVSPAVRGALSSWGCRPAKGKRPAAMLRQMLDLLEQAAGVPVPTPDQSLIPVPEELRAATAAVVPQGVPLVGLAPGAGGRHKCWPQDSFVALARRQAEAGRVPVILLGPAELEWQTALQEQVPQALFPLQDPRLIDGRGLTPFVTIALAGHLHAVVCNDAGVGHLAAASGTPVVVLYGPTSPKKFAPLTRRGCVITAQECGGSAMADIPVAVVADRINALLA</sequence>
<accession>A0A7W9ZDW0</accession>
<dbReference type="PANTHER" id="PTHR30160">
    <property type="entry name" value="TETRAACYLDISACCHARIDE 4'-KINASE-RELATED"/>
    <property type="match status" value="1"/>
</dbReference>
<dbReference type="Pfam" id="PF01075">
    <property type="entry name" value="Glyco_transf_9"/>
    <property type="match status" value="1"/>
</dbReference>
<dbReference type="InterPro" id="IPR002201">
    <property type="entry name" value="Glyco_trans_9"/>
</dbReference>
<name>A0A7W9ZDW0_NOVIT</name>
<dbReference type="RefSeq" id="WP_184260293.1">
    <property type="nucleotide sequence ID" value="NZ_JACIIX010000001.1"/>
</dbReference>
<evidence type="ECO:0000256" key="1">
    <source>
        <dbReference type="ARBA" id="ARBA00022676"/>
    </source>
</evidence>
<protein>
    <submittedName>
        <fullName evidence="3">ADP-heptose:LPS heptosyltransferase</fullName>
    </submittedName>
</protein>
<dbReference type="CDD" id="cd03789">
    <property type="entry name" value="GT9_LPS_heptosyltransferase"/>
    <property type="match status" value="1"/>
</dbReference>